<dbReference type="AlphaFoldDB" id="A0A7K1T0G2"/>
<dbReference type="InterPro" id="IPR012093">
    <property type="entry name" value="Pirin"/>
</dbReference>
<sequence>MPLKTVFEMDAISHGQIYLADQRGVLETSAFRRYSTFNYAGYFEEHRKAFDKLEVLNDQILAANRSVNISFKQSEYIIIIPITGEVIYKGQNSNAVTVDAGQIFIKYQSTGSAAELINPFEGDWINFLHLQLKADTKTDILFSKMFGFDLDATSNKLIKVVTEEDVVSSAAPFSIYIGRFEGRKDALLKLKNKSSQLFAFVIHGAFELQGRLMHERDGLALWELEEADLEALSNQAIILIIEMAGENIAA</sequence>
<dbReference type="PANTHER" id="PTHR43212">
    <property type="entry name" value="QUERCETIN 2,3-DIOXYGENASE"/>
    <property type="match status" value="1"/>
</dbReference>
<dbReference type="PANTHER" id="PTHR43212:SF3">
    <property type="entry name" value="QUERCETIN 2,3-DIOXYGENASE"/>
    <property type="match status" value="1"/>
</dbReference>
<dbReference type="Pfam" id="PF17954">
    <property type="entry name" value="Pirin_C_2"/>
    <property type="match status" value="1"/>
</dbReference>
<organism evidence="2 3">
    <name type="scientific">Mucilaginibacter arboris</name>
    <dbReference type="NCBI Taxonomy" id="2682090"/>
    <lineage>
        <taxon>Bacteria</taxon>
        <taxon>Pseudomonadati</taxon>
        <taxon>Bacteroidota</taxon>
        <taxon>Sphingobacteriia</taxon>
        <taxon>Sphingobacteriales</taxon>
        <taxon>Sphingobacteriaceae</taxon>
        <taxon>Mucilaginibacter</taxon>
    </lineage>
</organism>
<name>A0A7K1T0G2_9SPHI</name>
<evidence type="ECO:0000259" key="1">
    <source>
        <dbReference type="Pfam" id="PF17954"/>
    </source>
</evidence>
<accession>A0A7K1T0G2</accession>
<feature type="domain" description="Quercetin 2,3-dioxygenase C-terminal cupin" evidence="1">
    <location>
        <begin position="174"/>
        <end position="243"/>
    </location>
</feature>
<proteinExistence type="predicted"/>
<dbReference type="RefSeq" id="WP_157568917.1">
    <property type="nucleotide sequence ID" value="NZ_WPIK01000017.1"/>
</dbReference>
<dbReference type="InterPro" id="IPR011051">
    <property type="entry name" value="RmlC_Cupin_sf"/>
</dbReference>
<evidence type="ECO:0000313" key="2">
    <source>
        <dbReference type="EMBL" id="MVN23056.1"/>
    </source>
</evidence>
<protein>
    <recommendedName>
        <fullName evidence="1">Quercetin 2,3-dioxygenase C-terminal cupin domain-containing protein</fullName>
    </recommendedName>
</protein>
<reference evidence="2 3" key="1">
    <citation type="submission" date="2019-12" db="EMBL/GenBank/DDBJ databases">
        <title>Mucilaginibacter sp. HMF7410 genome sequencing and assembly.</title>
        <authorList>
            <person name="Kang H."/>
            <person name="Cha I."/>
            <person name="Kim H."/>
            <person name="Joh K."/>
        </authorList>
    </citation>
    <scope>NUCLEOTIDE SEQUENCE [LARGE SCALE GENOMIC DNA]</scope>
    <source>
        <strain evidence="2 3">HMF7410</strain>
    </source>
</reference>
<dbReference type="InterPro" id="IPR041602">
    <property type="entry name" value="Quercetinase_C"/>
</dbReference>
<gene>
    <name evidence="2" type="ORF">GO621_16135</name>
</gene>
<evidence type="ECO:0000313" key="3">
    <source>
        <dbReference type="Proteomes" id="UP000462014"/>
    </source>
</evidence>
<dbReference type="Proteomes" id="UP000462014">
    <property type="component" value="Unassembled WGS sequence"/>
</dbReference>
<keyword evidence="3" id="KW-1185">Reference proteome</keyword>
<dbReference type="Gene3D" id="2.60.120.10">
    <property type="entry name" value="Jelly Rolls"/>
    <property type="match status" value="2"/>
</dbReference>
<dbReference type="InterPro" id="IPR014710">
    <property type="entry name" value="RmlC-like_jellyroll"/>
</dbReference>
<dbReference type="EMBL" id="WPIK01000017">
    <property type="protein sequence ID" value="MVN23056.1"/>
    <property type="molecule type" value="Genomic_DNA"/>
</dbReference>
<dbReference type="SUPFAM" id="SSF51182">
    <property type="entry name" value="RmlC-like cupins"/>
    <property type="match status" value="1"/>
</dbReference>
<comment type="caution">
    <text evidence="2">The sequence shown here is derived from an EMBL/GenBank/DDBJ whole genome shotgun (WGS) entry which is preliminary data.</text>
</comment>